<dbReference type="GO" id="GO:0004844">
    <property type="term" value="F:uracil DNA N-glycosylase activity"/>
    <property type="evidence" value="ECO:0007669"/>
    <property type="project" value="InterPro"/>
</dbReference>
<dbReference type="InterPro" id="IPR044147">
    <property type="entry name" value="UdgB-like"/>
</dbReference>
<dbReference type="SMART" id="SM00986">
    <property type="entry name" value="UDG"/>
    <property type="match status" value="1"/>
</dbReference>
<evidence type="ECO:0000256" key="3">
    <source>
        <dbReference type="ARBA" id="ARBA00022763"/>
    </source>
</evidence>
<keyword evidence="2" id="KW-0479">Metal-binding</keyword>
<keyword evidence="6" id="KW-0411">Iron-sulfur</keyword>
<dbReference type="SUPFAM" id="SSF52141">
    <property type="entry name" value="Uracil-DNA glycosylase-like"/>
    <property type="match status" value="1"/>
</dbReference>
<evidence type="ECO:0000256" key="10">
    <source>
        <dbReference type="SAM" id="MobiDB-lite"/>
    </source>
</evidence>
<dbReference type="SMART" id="SM00987">
    <property type="entry name" value="UreE_C"/>
    <property type="match status" value="1"/>
</dbReference>
<feature type="region of interest" description="Disordered" evidence="10">
    <location>
        <begin position="1"/>
        <end position="39"/>
    </location>
</feature>
<evidence type="ECO:0000256" key="5">
    <source>
        <dbReference type="ARBA" id="ARBA00023004"/>
    </source>
</evidence>
<keyword evidence="5" id="KW-0408">Iron</keyword>
<dbReference type="AlphaFoldDB" id="A0A1H5SN01"/>
<dbReference type="CDD" id="cd10031">
    <property type="entry name" value="UDG-F5_TTUDGB_like"/>
    <property type="match status" value="1"/>
</dbReference>
<dbReference type="Proteomes" id="UP000236728">
    <property type="component" value="Unassembled WGS sequence"/>
</dbReference>
<keyword evidence="3" id="KW-0227">DNA damage</keyword>
<dbReference type="EMBL" id="FNVA01000001">
    <property type="protein sequence ID" value="SEF51338.1"/>
    <property type="molecule type" value="Genomic_DNA"/>
</dbReference>
<dbReference type="PANTHER" id="PTHR33693:SF3">
    <property type="entry name" value="TYPE-5 URACIL-DNA GLYCOSYLASE"/>
    <property type="match status" value="1"/>
</dbReference>
<name>A0A1H5SN01_9BACT</name>
<feature type="compositionally biased region" description="Basic and acidic residues" evidence="10">
    <location>
        <begin position="1"/>
        <end position="13"/>
    </location>
</feature>
<dbReference type="GO" id="GO:0051539">
    <property type="term" value="F:4 iron, 4 sulfur cluster binding"/>
    <property type="evidence" value="ECO:0007669"/>
    <property type="project" value="UniProtKB-KW"/>
</dbReference>
<evidence type="ECO:0000256" key="9">
    <source>
        <dbReference type="ARBA" id="ARBA00023887"/>
    </source>
</evidence>
<evidence type="ECO:0000313" key="12">
    <source>
        <dbReference type="EMBL" id="SEF51338.1"/>
    </source>
</evidence>
<evidence type="ECO:0000259" key="11">
    <source>
        <dbReference type="SMART" id="SM00986"/>
    </source>
</evidence>
<evidence type="ECO:0000256" key="1">
    <source>
        <dbReference type="ARBA" id="ARBA00022485"/>
    </source>
</evidence>
<organism evidence="12 13">
    <name type="scientific">Bryocella elongata</name>
    <dbReference type="NCBI Taxonomy" id="863522"/>
    <lineage>
        <taxon>Bacteria</taxon>
        <taxon>Pseudomonadati</taxon>
        <taxon>Acidobacteriota</taxon>
        <taxon>Terriglobia</taxon>
        <taxon>Terriglobales</taxon>
        <taxon>Acidobacteriaceae</taxon>
        <taxon>Bryocella</taxon>
    </lineage>
</organism>
<dbReference type="Pfam" id="PF03167">
    <property type="entry name" value="UDG"/>
    <property type="match status" value="1"/>
</dbReference>
<dbReference type="GO" id="GO:0006284">
    <property type="term" value="P:base-excision repair"/>
    <property type="evidence" value="ECO:0007669"/>
    <property type="project" value="InterPro"/>
</dbReference>
<gene>
    <name evidence="12" type="ORF">SAMN05421819_0255</name>
</gene>
<dbReference type="InterPro" id="IPR036895">
    <property type="entry name" value="Uracil-DNA_glycosylase-like_sf"/>
</dbReference>
<keyword evidence="7" id="KW-0234">DNA repair</keyword>
<reference evidence="12 13" key="1">
    <citation type="submission" date="2016-10" db="EMBL/GenBank/DDBJ databases">
        <authorList>
            <person name="de Groot N.N."/>
        </authorList>
    </citation>
    <scope>NUCLEOTIDE SEQUENCE [LARGE SCALE GENOMIC DNA]</scope>
    <source>
        <strain evidence="12 13">DSM 22489</strain>
    </source>
</reference>
<dbReference type="InterPro" id="IPR005122">
    <property type="entry name" value="Uracil-DNA_glycosylase-like"/>
</dbReference>
<accession>A0A1H5SN01</accession>
<evidence type="ECO:0000313" key="13">
    <source>
        <dbReference type="Proteomes" id="UP000236728"/>
    </source>
</evidence>
<dbReference type="GO" id="GO:0046872">
    <property type="term" value="F:metal ion binding"/>
    <property type="evidence" value="ECO:0007669"/>
    <property type="project" value="UniProtKB-KW"/>
</dbReference>
<sequence length="289" mass="30935">MERYTQGKARGEVSRPQSAGKPAKQRAKSAPAAGPAKDGRRPIEAVVLAAGRPAGPATPAALTVLSGVQHAIATCERCARLREYCTRIGEVKRRAYQDQEYWARPVPGFGDPSARILILGLAPGAHGANRTGRPFTGDGSGDFMYPVLHDLGLASKPQGVSRDDGLKLRKAWIGSVVRCAPPGDKPTPEEIRNCSPHLTAEVAALKKVRVVVCLGKIAWDGYLAHLVNEGTIARRAAYKFSHGAEYALPNGLTLLGSYHPSLRNTLTGRLNSTMFAKIFVRALELAGIE</sequence>
<dbReference type="Gene3D" id="3.40.470.10">
    <property type="entry name" value="Uracil-DNA glycosylase-like domain"/>
    <property type="match status" value="1"/>
</dbReference>
<dbReference type="OrthoDB" id="5290748at2"/>
<evidence type="ECO:0000256" key="6">
    <source>
        <dbReference type="ARBA" id="ARBA00023014"/>
    </source>
</evidence>
<evidence type="ECO:0000256" key="2">
    <source>
        <dbReference type="ARBA" id="ARBA00022723"/>
    </source>
</evidence>
<dbReference type="GO" id="GO:0033958">
    <property type="term" value="F:DNA-deoxyinosine glycosylase activity"/>
    <property type="evidence" value="ECO:0007669"/>
    <property type="project" value="InterPro"/>
</dbReference>
<dbReference type="PANTHER" id="PTHR33693">
    <property type="entry name" value="TYPE-5 URACIL-DNA GLYCOSYLASE"/>
    <property type="match status" value="1"/>
</dbReference>
<evidence type="ECO:0000256" key="8">
    <source>
        <dbReference type="ARBA" id="ARBA00023779"/>
    </source>
</evidence>
<dbReference type="InterPro" id="IPR051536">
    <property type="entry name" value="UDG_Type-4/5"/>
</dbReference>
<keyword evidence="1" id="KW-0004">4Fe-4S</keyword>
<feature type="domain" description="Uracil-DNA glycosylase-like" evidence="11">
    <location>
        <begin position="107"/>
        <end position="279"/>
    </location>
</feature>
<proteinExistence type="inferred from homology"/>
<comment type="similarity">
    <text evidence="8">Belongs to the uracil-DNA glycosylase (UDG) superfamily. Type 5 (UDGb) family.</text>
</comment>
<protein>
    <recommendedName>
        <fullName evidence="9">Type-5 uracil-DNA glycosylase</fullName>
    </recommendedName>
</protein>
<evidence type="ECO:0000256" key="7">
    <source>
        <dbReference type="ARBA" id="ARBA00023204"/>
    </source>
</evidence>
<keyword evidence="4" id="KW-0378">Hydrolase</keyword>
<keyword evidence="13" id="KW-1185">Reference proteome</keyword>
<evidence type="ECO:0000256" key="4">
    <source>
        <dbReference type="ARBA" id="ARBA00022801"/>
    </source>
</evidence>